<feature type="domain" description="Plastocyanin-like" evidence="3">
    <location>
        <begin position="1"/>
        <end position="48"/>
    </location>
</feature>
<feature type="non-terminal residue" evidence="4">
    <location>
        <position position="1"/>
    </location>
</feature>
<feature type="non-terminal residue" evidence="4">
    <location>
        <position position="48"/>
    </location>
</feature>
<protein>
    <submittedName>
        <fullName evidence="4">Putative laccase</fullName>
    </submittedName>
</protein>
<dbReference type="InterPro" id="IPR011707">
    <property type="entry name" value="Cu-oxidase-like_N"/>
</dbReference>
<dbReference type="GO" id="GO:0005507">
    <property type="term" value="F:copper ion binding"/>
    <property type="evidence" value="ECO:0007669"/>
    <property type="project" value="InterPro"/>
</dbReference>
<sequence>HWHGFFQRHTNFVDGTAGVTQCPLIPNENFVYKFNPLGQAGTFWYHSH</sequence>
<reference evidence="4" key="1">
    <citation type="journal article" date="2009" name="FEMS Microbiol. Ecol.">
        <title>Long term repeated prescribed burning increases evenness in the basidiomycete laccase gene pool in forest soils.</title>
        <authorList>
            <person name="Artz R.R.E."/>
            <person name="Reid E."/>
            <person name="Anderson I.C."/>
            <person name="Campbell C.D."/>
            <person name="Cairney J.W.G."/>
        </authorList>
    </citation>
    <scope>NUCLEOTIDE SEQUENCE</scope>
</reference>
<comment type="similarity">
    <text evidence="1">Belongs to the multicopper oxidase family.</text>
</comment>
<evidence type="ECO:0000259" key="3">
    <source>
        <dbReference type="Pfam" id="PF07732"/>
    </source>
</evidence>
<dbReference type="Gene3D" id="2.60.40.420">
    <property type="entry name" value="Cupredoxins - blue copper proteins"/>
    <property type="match status" value="1"/>
</dbReference>
<name>B0FKC6_9FUNG</name>
<organism evidence="4">
    <name type="scientific">uncultured fungus</name>
    <dbReference type="NCBI Taxonomy" id="175245"/>
    <lineage>
        <taxon>Eukaryota</taxon>
        <taxon>Fungi</taxon>
        <taxon>environmental samples</taxon>
    </lineage>
</organism>
<dbReference type="PANTHER" id="PTHR11709">
    <property type="entry name" value="MULTI-COPPER OXIDASE"/>
    <property type="match status" value="1"/>
</dbReference>
<dbReference type="InterPro" id="IPR008972">
    <property type="entry name" value="Cupredoxin"/>
</dbReference>
<keyword evidence="2" id="KW-0186">Copper</keyword>
<evidence type="ECO:0000313" key="4">
    <source>
        <dbReference type="EMBL" id="ABY67310.1"/>
    </source>
</evidence>
<dbReference type="AlphaFoldDB" id="B0FKC6"/>
<dbReference type="EMBL" id="EU332207">
    <property type="protein sequence ID" value="ABY67310.1"/>
    <property type="molecule type" value="Genomic_DNA"/>
</dbReference>
<dbReference type="SUPFAM" id="SSF49503">
    <property type="entry name" value="Cupredoxins"/>
    <property type="match status" value="1"/>
</dbReference>
<dbReference type="GO" id="GO:0016491">
    <property type="term" value="F:oxidoreductase activity"/>
    <property type="evidence" value="ECO:0007669"/>
    <property type="project" value="TreeGrafter"/>
</dbReference>
<dbReference type="InterPro" id="IPR045087">
    <property type="entry name" value="Cu-oxidase_fam"/>
</dbReference>
<dbReference type="Pfam" id="PF07732">
    <property type="entry name" value="Cu-oxidase_3"/>
    <property type="match status" value="1"/>
</dbReference>
<evidence type="ECO:0000256" key="1">
    <source>
        <dbReference type="ARBA" id="ARBA00010609"/>
    </source>
</evidence>
<accession>B0FKC6</accession>
<evidence type="ECO:0000256" key="2">
    <source>
        <dbReference type="ARBA" id="ARBA00023008"/>
    </source>
</evidence>
<proteinExistence type="inferred from homology"/>
<dbReference type="PANTHER" id="PTHR11709:SF511">
    <property type="entry name" value="LACCASE"/>
    <property type="match status" value="1"/>
</dbReference>